<evidence type="ECO:0000259" key="1">
    <source>
        <dbReference type="Pfam" id="PF13086"/>
    </source>
</evidence>
<dbReference type="Pfam" id="PF13087">
    <property type="entry name" value="AAA_12"/>
    <property type="match status" value="1"/>
</dbReference>
<keyword evidence="3" id="KW-0347">Helicase</keyword>
<dbReference type="InterPro" id="IPR045055">
    <property type="entry name" value="DNA2/NAM7-like"/>
</dbReference>
<proteinExistence type="predicted"/>
<name>A0AA44SJ49_CITFR</name>
<feature type="domain" description="DNA2/NAM7 helicase-like C-terminal" evidence="2">
    <location>
        <begin position="359"/>
        <end position="558"/>
    </location>
</feature>
<feature type="domain" description="DNA2/NAM7 helicase helicase" evidence="1">
    <location>
        <begin position="133"/>
        <end position="200"/>
    </location>
</feature>
<gene>
    <name evidence="3" type="ORF">B9P89_20320</name>
</gene>
<accession>A0AA44SJ49</accession>
<dbReference type="PANTHER" id="PTHR10887:SF495">
    <property type="entry name" value="HELICASE SENATAXIN ISOFORM X1-RELATED"/>
    <property type="match status" value="1"/>
</dbReference>
<dbReference type="EMBL" id="NEFA01000029">
    <property type="protein sequence ID" value="OYR00057.1"/>
    <property type="molecule type" value="Genomic_DNA"/>
</dbReference>
<protein>
    <submittedName>
        <fullName evidence="3">DNA helicase</fullName>
    </submittedName>
</protein>
<organism evidence="3 4">
    <name type="scientific">Citrobacter freundii</name>
    <dbReference type="NCBI Taxonomy" id="546"/>
    <lineage>
        <taxon>Bacteria</taxon>
        <taxon>Pseudomonadati</taxon>
        <taxon>Pseudomonadota</taxon>
        <taxon>Gammaproteobacteria</taxon>
        <taxon>Enterobacterales</taxon>
        <taxon>Enterobacteriaceae</taxon>
        <taxon>Citrobacter</taxon>
        <taxon>Citrobacter freundii complex</taxon>
    </lineage>
</organism>
<evidence type="ECO:0000313" key="3">
    <source>
        <dbReference type="EMBL" id="OYR00057.1"/>
    </source>
</evidence>
<dbReference type="GO" id="GO:0004386">
    <property type="term" value="F:helicase activity"/>
    <property type="evidence" value="ECO:0007669"/>
    <property type="project" value="UniProtKB-KW"/>
</dbReference>
<dbReference type="PANTHER" id="PTHR10887">
    <property type="entry name" value="DNA2/NAM7 HELICASE FAMILY"/>
    <property type="match status" value="1"/>
</dbReference>
<sequence>MTSETLLIQPEPTSEVACLPATMDLIDHIDDWLTYLVKLVGMTTDVKTRIKYRRQIKYLVRFRYGANCNITHNITLARYYTKRANKYEDAPGSSEKYNSDEHDSLYALARPMAFEVGKPVQSCYLSDVYAFKQVQKALACEDIFFLQGPPGTGKTTAIVEIILQTLRHKPDARILITSETHVAVDNALDRLTSHLSSGQMATLLRYPRFTVSALENPDAILVQAQSRANALWNQAHQTAPELTCHLWQRLDRGRKNEKGKHELPRWLVRNLADNHQIIGVTCNQLDHLLDKESEIFDLAIVDECSKATLPEWIMALSVAQKCILVGDHKQLPPTFCQEESEALSVLSYSQEKLIRDGVIERMFENFPESMKGTLLRQYRMLPQIGQFISENFYNKSLSHSRIKGNGLFEHFAWLTYRARNFSVPPEKGNQRKTLINQAEVTVILDKLKAMCTQIAEANLLVGSDNDAIYQRGKKLTVAVITPYRAQCQELRRAILKNDFSACLIIEVDTVDAFQGRQADVVFFSFVRTVGPATFYADDRRINVAISRARDCVYLVGNIDYIRRHNIPVLKALLKFPVLSCADVC</sequence>
<dbReference type="RefSeq" id="WP_061549799.1">
    <property type="nucleotide sequence ID" value="NZ_CP016762.1"/>
</dbReference>
<dbReference type="InterPro" id="IPR027417">
    <property type="entry name" value="P-loop_NTPase"/>
</dbReference>
<feature type="domain" description="DNA2/NAM7 helicase helicase" evidence="1">
    <location>
        <begin position="247"/>
        <end position="336"/>
    </location>
</feature>
<dbReference type="InterPro" id="IPR041677">
    <property type="entry name" value="DNA2/NAM7_AAA_11"/>
</dbReference>
<dbReference type="AlphaFoldDB" id="A0AA44SJ49"/>
<dbReference type="Proteomes" id="UP000215827">
    <property type="component" value="Unassembled WGS sequence"/>
</dbReference>
<dbReference type="Gene3D" id="3.40.50.300">
    <property type="entry name" value="P-loop containing nucleotide triphosphate hydrolases"/>
    <property type="match status" value="2"/>
</dbReference>
<reference evidence="3 4" key="1">
    <citation type="submission" date="2017-04" db="EMBL/GenBank/DDBJ databases">
        <title>Emergence of KPC-2-producing Citrobacter isolates from sediments of a Chinese river.</title>
        <authorList>
            <person name="Zheng B."/>
        </authorList>
    </citation>
    <scope>NUCLEOTIDE SEQUENCE [LARGE SCALE GENOMIC DNA]</scope>
    <source>
        <strain evidence="3 4">C191</strain>
    </source>
</reference>
<keyword evidence="3" id="KW-0547">Nucleotide-binding</keyword>
<keyword evidence="3" id="KW-0378">Hydrolase</keyword>
<dbReference type="InterPro" id="IPR041679">
    <property type="entry name" value="DNA2/NAM7-like_C"/>
</dbReference>
<dbReference type="InterPro" id="IPR047187">
    <property type="entry name" value="SF1_C_Upf1"/>
</dbReference>
<comment type="caution">
    <text evidence="3">The sequence shown here is derived from an EMBL/GenBank/DDBJ whole genome shotgun (WGS) entry which is preliminary data.</text>
</comment>
<evidence type="ECO:0000259" key="2">
    <source>
        <dbReference type="Pfam" id="PF13087"/>
    </source>
</evidence>
<keyword evidence="3" id="KW-0067">ATP-binding</keyword>
<dbReference type="CDD" id="cd18808">
    <property type="entry name" value="SF1_C_Upf1"/>
    <property type="match status" value="1"/>
</dbReference>
<dbReference type="SUPFAM" id="SSF52540">
    <property type="entry name" value="P-loop containing nucleoside triphosphate hydrolases"/>
    <property type="match status" value="1"/>
</dbReference>
<evidence type="ECO:0000313" key="4">
    <source>
        <dbReference type="Proteomes" id="UP000215827"/>
    </source>
</evidence>
<dbReference type="Pfam" id="PF13086">
    <property type="entry name" value="AAA_11"/>
    <property type="match status" value="2"/>
</dbReference>